<dbReference type="EMBL" id="KN881642">
    <property type="protein sequence ID" value="KIY52514.1"/>
    <property type="molecule type" value="Genomic_DNA"/>
</dbReference>
<reference evidence="1 2" key="1">
    <citation type="journal article" date="2015" name="Fungal Genet. Biol.">
        <title>Evolution of novel wood decay mechanisms in Agaricales revealed by the genome sequences of Fistulina hepatica and Cylindrobasidium torrendii.</title>
        <authorList>
            <person name="Floudas D."/>
            <person name="Held B.W."/>
            <person name="Riley R."/>
            <person name="Nagy L.G."/>
            <person name="Koehler G."/>
            <person name="Ransdell A.S."/>
            <person name="Younus H."/>
            <person name="Chow J."/>
            <person name="Chiniquy J."/>
            <person name="Lipzen A."/>
            <person name="Tritt A."/>
            <person name="Sun H."/>
            <person name="Haridas S."/>
            <person name="LaButti K."/>
            <person name="Ohm R.A."/>
            <person name="Kues U."/>
            <person name="Blanchette R.A."/>
            <person name="Grigoriev I.V."/>
            <person name="Minto R.E."/>
            <person name="Hibbett D.S."/>
        </authorList>
    </citation>
    <scope>NUCLEOTIDE SEQUENCE [LARGE SCALE GENOMIC DNA]</scope>
    <source>
        <strain evidence="1 2">ATCC 64428</strain>
    </source>
</reference>
<keyword evidence="2" id="KW-1185">Reference proteome</keyword>
<sequence>MSIVNCLVSRMSRNTQEIIGKHMRGAEAVCSVARLVWLDPETVLAGKLGILDARFICANYPANALFQVLTWHDCLPHAFNMADDPVYLVHV</sequence>
<protein>
    <submittedName>
        <fullName evidence="1">Uncharacterized protein</fullName>
    </submittedName>
</protein>
<dbReference type="AlphaFoldDB" id="A0A0D7AL85"/>
<dbReference type="OrthoDB" id="2823912at2759"/>
<organism evidence="1 2">
    <name type="scientific">Fistulina hepatica ATCC 64428</name>
    <dbReference type="NCBI Taxonomy" id="1128425"/>
    <lineage>
        <taxon>Eukaryota</taxon>
        <taxon>Fungi</taxon>
        <taxon>Dikarya</taxon>
        <taxon>Basidiomycota</taxon>
        <taxon>Agaricomycotina</taxon>
        <taxon>Agaricomycetes</taxon>
        <taxon>Agaricomycetidae</taxon>
        <taxon>Agaricales</taxon>
        <taxon>Fistulinaceae</taxon>
        <taxon>Fistulina</taxon>
    </lineage>
</organism>
<evidence type="ECO:0000313" key="2">
    <source>
        <dbReference type="Proteomes" id="UP000054144"/>
    </source>
</evidence>
<gene>
    <name evidence="1" type="ORF">FISHEDRAFT_69778</name>
</gene>
<dbReference type="Proteomes" id="UP000054144">
    <property type="component" value="Unassembled WGS sequence"/>
</dbReference>
<evidence type="ECO:0000313" key="1">
    <source>
        <dbReference type="EMBL" id="KIY52514.1"/>
    </source>
</evidence>
<proteinExistence type="predicted"/>
<accession>A0A0D7AL85</accession>
<name>A0A0D7AL85_9AGAR</name>